<gene>
    <name evidence="2" type="ORF">QJS10_CPB22g00202</name>
</gene>
<proteinExistence type="predicted"/>
<organism evidence="2 3">
    <name type="scientific">Acorus calamus</name>
    <name type="common">Sweet flag</name>
    <dbReference type="NCBI Taxonomy" id="4465"/>
    <lineage>
        <taxon>Eukaryota</taxon>
        <taxon>Viridiplantae</taxon>
        <taxon>Streptophyta</taxon>
        <taxon>Embryophyta</taxon>
        <taxon>Tracheophyta</taxon>
        <taxon>Spermatophyta</taxon>
        <taxon>Magnoliopsida</taxon>
        <taxon>Liliopsida</taxon>
        <taxon>Acoraceae</taxon>
        <taxon>Acorus</taxon>
    </lineage>
</organism>
<evidence type="ECO:0000256" key="1">
    <source>
        <dbReference type="SAM" id="Phobius"/>
    </source>
</evidence>
<accession>A0AAV9C0J6</accession>
<keyword evidence="1" id="KW-0812">Transmembrane</keyword>
<evidence type="ECO:0000313" key="3">
    <source>
        <dbReference type="Proteomes" id="UP001180020"/>
    </source>
</evidence>
<keyword evidence="1" id="KW-1133">Transmembrane helix</keyword>
<comment type="caution">
    <text evidence="2">The sequence shown here is derived from an EMBL/GenBank/DDBJ whole genome shotgun (WGS) entry which is preliminary data.</text>
</comment>
<reference evidence="2" key="2">
    <citation type="submission" date="2023-06" db="EMBL/GenBank/DDBJ databases">
        <authorList>
            <person name="Ma L."/>
            <person name="Liu K.-W."/>
            <person name="Li Z."/>
            <person name="Hsiao Y.-Y."/>
            <person name="Qi Y."/>
            <person name="Fu T."/>
            <person name="Tang G."/>
            <person name="Zhang D."/>
            <person name="Sun W.-H."/>
            <person name="Liu D.-K."/>
            <person name="Li Y."/>
            <person name="Chen G.-Z."/>
            <person name="Liu X.-D."/>
            <person name="Liao X.-Y."/>
            <person name="Jiang Y.-T."/>
            <person name="Yu X."/>
            <person name="Hao Y."/>
            <person name="Huang J."/>
            <person name="Zhao X.-W."/>
            <person name="Ke S."/>
            <person name="Chen Y.-Y."/>
            <person name="Wu W.-L."/>
            <person name="Hsu J.-L."/>
            <person name="Lin Y.-F."/>
            <person name="Huang M.-D."/>
            <person name="Li C.-Y."/>
            <person name="Huang L."/>
            <person name="Wang Z.-W."/>
            <person name="Zhao X."/>
            <person name="Zhong W.-Y."/>
            <person name="Peng D.-H."/>
            <person name="Ahmad S."/>
            <person name="Lan S."/>
            <person name="Zhang J.-S."/>
            <person name="Tsai W.-C."/>
            <person name="Van De Peer Y."/>
            <person name="Liu Z.-J."/>
        </authorList>
    </citation>
    <scope>NUCLEOTIDE SEQUENCE</scope>
    <source>
        <strain evidence="2">CP</strain>
        <tissue evidence="2">Leaves</tissue>
    </source>
</reference>
<protein>
    <submittedName>
        <fullName evidence="2">Uncharacterized protein</fullName>
    </submittedName>
</protein>
<keyword evidence="1" id="KW-0472">Membrane</keyword>
<reference evidence="2" key="1">
    <citation type="journal article" date="2023" name="Nat. Commun.">
        <title>Diploid and tetraploid genomes of Acorus and the evolution of monocots.</title>
        <authorList>
            <person name="Ma L."/>
            <person name="Liu K.W."/>
            <person name="Li Z."/>
            <person name="Hsiao Y.Y."/>
            <person name="Qi Y."/>
            <person name="Fu T."/>
            <person name="Tang G.D."/>
            <person name="Zhang D."/>
            <person name="Sun W.H."/>
            <person name="Liu D.K."/>
            <person name="Li Y."/>
            <person name="Chen G.Z."/>
            <person name="Liu X.D."/>
            <person name="Liao X.Y."/>
            <person name="Jiang Y.T."/>
            <person name="Yu X."/>
            <person name="Hao Y."/>
            <person name="Huang J."/>
            <person name="Zhao X.W."/>
            <person name="Ke S."/>
            <person name="Chen Y.Y."/>
            <person name="Wu W.L."/>
            <person name="Hsu J.L."/>
            <person name="Lin Y.F."/>
            <person name="Huang M.D."/>
            <person name="Li C.Y."/>
            <person name="Huang L."/>
            <person name="Wang Z.W."/>
            <person name="Zhao X."/>
            <person name="Zhong W.Y."/>
            <person name="Peng D.H."/>
            <person name="Ahmad S."/>
            <person name="Lan S."/>
            <person name="Zhang J.S."/>
            <person name="Tsai W.C."/>
            <person name="Van de Peer Y."/>
            <person name="Liu Z.J."/>
        </authorList>
    </citation>
    <scope>NUCLEOTIDE SEQUENCE</scope>
    <source>
        <strain evidence="2">CP</strain>
    </source>
</reference>
<sequence length="96" mass="10529">MERRDVGPDQPGLAGPYWIRAGRVGVYLLLGLAVLLRDKAATREIINMSEELYKASNNGIIRMVTGMREGSGGVDEAREFVKGVAETIQTDNLFGF</sequence>
<dbReference type="AlphaFoldDB" id="A0AAV9C0J6"/>
<dbReference type="EMBL" id="JAUJYO010000022">
    <property type="protein sequence ID" value="KAK1282643.1"/>
    <property type="molecule type" value="Genomic_DNA"/>
</dbReference>
<keyword evidence="3" id="KW-1185">Reference proteome</keyword>
<evidence type="ECO:0000313" key="2">
    <source>
        <dbReference type="EMBL" id="KAK1282643.1"/>
    </source>
</evidence>
<name>A0AAV9C0J6_ACOCL</name>
<dbReference type="Proteomes" id="UP001180020">
    <property type="component" value="Unassembled WGS sequence"/>
</dbReference>
<feature type="transmembrane region" description="Helical" evidence="1">
    <location>
        <begin position="17"/>
        <end position="36"/>
    </location>
</feature>